<dbReference type="InterPro" id="IPR034294">
    <property type="entry name" value="Aquaporin_transptr"/>
</dbReference>
<dbReference type="Gene3D" id="1.20.1080.10">
    <property type="entry name" value="Glycerol uptake facilitator protein"/>
    <property type="match status" value="1"/>
</dbReference>
<keyword evidence="3 6" id="KW-0812">Transmembrane</keyword>
<dbReference type="InterPro" id="IPR023271">
    <property type="entry name" value="Aquaporin-like"/>
</dbReference>
<sequence>MLQTSLPRKAVAECVGTFALVTAGCGAIMVDTLTHSLTHVGVALTFGLIIMVMIAATGHLSGAHFNPAVTIAFALTRHFPWRQVPFYILAQVLGAVLGAGMLYGLFGPIAALGATIPSGGVWQSFGLEVLLSAVLMLVIISVATDTRAVGQLAALAIGAAVALDAMWGGPISGASMNPARSLGPALVAGVWQDQWVYIVAPIIGTCLSATLYQWLRATPEIKAIRSLKN</sequence>
<feature type="transmembrane region" description="Helical" evidence="7">
    <location>
        <begin position="121"/>
        <end position="140"/>
    </location>
</feature>
<evidence type="ECO:0000256" key="7">
    <source>
        <dbReference type="SAM" id="Phobius"/>
    </source>
</evidence>
<dbReference type="PANTHER" id="PTHR45724:SF13">
    <property type="entry name" value="AQUAPORIN NIP1-1-RELATED"/>
    <property type="match status" value="1"/>
</dbReference>
<dbReference type="Pfam" id="PF00230">
    <property type="entry name" value="MIP"/>
    <property type="match status" value="1"/>
</dbReference>
<feature type="transmembrane region" description="Helical" evidence="7">
    <location>
        <begin position="42"/>
        <end position="65"/>
    </location>
</feature>
<evidence type="ECO:0000313" key="8">
    <source>
        <dbReference type="EMBL" id="GCE29715.1"/>
    </source>
</evidence>
<dbReference type="EMBL" id="BIFT01000002">
    <property type="protein sequence ID" value="GCE29715.1"/>
    <property type="molecule type" value="Genomic_DNA"/>
</dbReference>
<keyword evidence="5 7" id="KW-0472">Membrane</keyword>
<dbReference type="OrthoDB" id="9807293at2"/>
<dbReference type="PROSITE" id="PS00221">
    <property type="entry name" value="MIP"/>
    <property type="match status" value="1"/>
</dbReference>
<evidence type="ECO:0000256" key="3">
    <source>
        <dbReference type="ARBA" id="ARBA00022692"/>
    </source>
</evidence>
<feature type="transmembrane region" description="Helical" evidence="7">
    <location>
        <begin position="195"/>
        <end position="215"/>
    </location>
</feature>
<feature type="transmembrane region" description="Helical" evidence="7">
    <location>
        <begin position="12"/>
        <end position="30"/>
    </location>
</feature>
<dbReference type="GO" id="GO:0016020">
    <property type="term" value="C:membrane"/>
    <property type="evidence" value="ECO:0007669"/>
    <property type="project" value="UniProtKB-SubCell"/>
</dbReference>
<comment type="caution">
    <text evidence="8">The sequence shown here is derived from an EMBL/GenBank/DDBJ whole genome shotgun (WGS) entry which is preliminary data.</text>
</comment>
<keyword evidence="4 7" id="KW-1133">Transmembrane helix</keyword>
<keyword evidence="2 6" id="KW-0813">Transport</keyword>
<dbReference type="GO" id="GO:0015267">
    <property type="term" value="F:channel activity"/>
    <property type="evidence" value="ECO:0007669"/>
    <property type="project" value="InterPro"/>
</dbReference>
<evidence type="ECO:0000256" key="6">
    <source>
        <dbReference type="RuleBase" id="RU000477"/>
    </source>
</evidence>
<feature type="transmembrane region" description="Helical" evidence="7">
    <location>
        <begin position="86"/>
        <end position="109"/>
    </location>
</feature>
<evidence type="ECO:0000256" key="4">
    <source>
        <dbReference type="ARBA" id="ARBA00022989"/>
    </source>
</evidence>
<accession>A0A402BEB9</accession>
<proteinExistence type="inferred from homology"/>
<protein>
    <submittedName>
        <fullName evidence="8">Aquaporin</fullName>
    </submittedName>
</protein>
<reference evidence="9" key="1">
    <citation type="submission" date="2018-12" db="EMBL/GenBank/DDBJ databases">
        <title>Tengunoibacter tsumagoiensis gen. nov., sp. nov., Dictyobacter kobayashii sp. nov., D. alpinus sp. nov., and D. joshuensis sp. nov. and description of Dictyobacteraceae fam. nov. within the order Ktedonobacterales isolated from Tengu-no-mugimeshi.</title>
        <authorList>
            <person name="Wang C.M."/>
            <person name="Zheng Y."/>
            <person name="Sakai Y."/>
            <person name="Toyoda A."/>
            <person name="Minakuchi Y."/>
            <person name="Abe K."/>
            <person name="Yokota A."/>
            <person name="Yabe S."/>
        </authorList>
    </citation>
    <scope>NUCLEOTIDE SEQUENCE [LARGE SCALE GENOMIC DNA]</scope>
    <source>
        <strain evidence="9">Uno16</strain>
    </source>
</reference>
<evidence type="ECO:0000256" key="5">
    <source>
        <dbReference type="ARBA" id="ARBA00023136"/>
    </source>
</evidence>
<evidence type="ECO:0000313" key="9">
    <source>
        <dbReference type="Proteomes" id="UP000287171"/>
    </source>
</evidence>
<name>A0A402BEB9_9CHLR</name>
<dbReference type="Proteomes" id="UP000287171">
    <property type="component" value="Unassembled WGS sequence"/>
</dbReference>
<evidence type="ECO:0000256" key="2">
    <source>
        <dbReference type="ARBA" id="ARBA00022448"/>
    </source>
</evidence>
<dbReference type="CDD" id="cd00333">
    <property type="entry name" value="MIP"/>
    <property type="match status" value="1"/>
</dbReference>
<dbReference type="RefSeq" id="WP_126629929.1">
    <property type="nucleotide sequence ID" value="NZ_BIFT01000002.1"/>
</dbReference>
<comment type="similarity">
    <text evidence="6">Belongs to the MIP/aquaporin (TC 1.A.8) family.</text>
</comment>
<dbReference type="AlphaFoldDB" id="A0A402BEB9"/>
<gene>
    <name evidence="8" type="ORF">KDA_51990</name>
</gene>
<feature type="transmembrane region" description="Helical" evidence="7">
    <location>
        <begin position="152"/>
        <end position="175"/>
    </location>
</feature>
<dbReference type="SUPFAM" id="SSF81338">
    <property type="entry name" value="Aquaporin-like"/>
    <property type="match status" value="1"/>
</dbReference>
<comment type="subcellular location">
    <subcellularLocation>
        <location evidence="1">Membrane</location>
        <topology evidence="1">Multi-pass membrane protein</topology>
    </subcellularLocation>
</comment>
<dbReference type="InterPro" id="IPR022357">
    <property type="entry name" value="MIP_CS"/>
</dbReference>
<keyword evidence="9" id="KW-1185">Reference proteome</keyword>
<dbReference type="NCBIfam" id="TIGR00861">
    <property type="entry name" value="MIP"/>
    <property type="match status" value="1"/>
</dbReference>
<dbReference type="InterPro" id="IPR000425">
    <property type="entry name" value="MIP"/>
</dbReference>
<dbReference type="PANTHER" id="PTHR45724">
    <property type="entry name" value="AQUAPORIN NIP2-1"/>
    <property type="match status" value="1"/>
</dbReference>
<organism evidence="8 9">
    <name type="scientific">Dictyobacter alpinus</name>
    <dbReference type="NCBI Taxonomy" id="2014873"/>
    <lineage>
        <taxon>Bacteria</taxon>
        <taxon>Bacillati</taxon>
        <taxon>Chloroflexota</taxon>
        <taxon>Ktedonobacteria</taxon>
        <taxon>Ktedonobacterales</taxon>
        <taxon>Dictyobacteraceae</taxon>
        <taxon>Dictyobacter</taxon>
    </lineage>
</organism>
<evidence type="ECO:0000256" key="1">
    <source>
        <dbReference type="ARBA" id="ARBA00004141"/>
    </source>
</evidence>
<dbReference type="PRINTS" id="PR00783">
    <property type="entry name" value="MINTRINSICP"/>
</dbReference>